<evidence type="ECO:0000259" key="1">
    <source>
        <dbReference type="SMART" id="SM00881"/>
    </source>
</evidence>
<evidence type="ECO:0000313" key="2">
    <source>
        <dbReference type="EMBL" id="RJP69196.1"/>
    </source>
</evidence>
<sequence length="145" mass="16267">MPSEYEKFWNNSSYAIVGHSAKMSFPKLTYRALKKSGKNVFPVDPSADTIEGDKAHRDLASLPEKVEAVVIETPKEETQDWIAKAADAGIQNVWIHMDCEMPEALRLAKEKGQTVLHGTCAVMYVTPGFSFHSIHKWISKLLGKY</sequence>
<evidence type="ECO:0000313" key="3">
    <source>
        <dbReference type="Proteomes" id="UP000285961"/>
    </source>
</evidence>
<comment type="caution">
    <text evidence="2">The sequence shown here is derived from an EMBL/GenBank/DDBJ whole genome shotgun (WGS) entry which is preliminary data.</text>
</comment>
<dbReference type="Proteomes" id="UP000285961">
    <property type="component" value="Unassembled WGS sequence"/>
</dbReference>
<name>A0A419EWX9_9BACT</name>
<dbReference type="InterPro" id="IPR003781">
    <property type="entry name" value="CoA-bd"/>
</dbReference>
<proteinExistence type="predicted"/>
<dbReference type="PANTHER" id="PTHR33303">
    <property type="entry name" value="CYTOPLASMIC PROTEIN-RELATED"/>
    <property type="match status" value="1"/>
</dbReference>
<dbReference type="SUPFAM" id="SSF51735">
    <property type="entry name" value="NAD(P)-binding Rossmann-fold domains"/>
    <property type="match status" value="1"/>
</dbReference>
<dbReference type="Pfam" id="PF13380">
    <property type="entry name" value="CoA_binding_2"/>
    <property type="match status" value="1"/>
</dbReference>
<organism evidence="2 3">
    <name type="scientific">Candidatus Abyssobacteria bacterium SURF_17</name>
    <dbReference type="NCBI Taxonomy" id="2093361"/>
    <lineage>
        <taxon>Bacteria</taxon>
        <taxon>Pseudomonadati</taxon>
        <taxon>Candidatus Hydrogenedentota</taxon>
        <taxon>Candidatus Abyssobacteria</taxon>
    </lineage>
</organism>
<dbReference type="EMBL" id="QZKI01000085">
    <property type="protein sequence ID" value="RJP69196.1"/>
    <property type="molecule type" value="Genomic_DNA"/>
</dbReference>
<reference evidence="2 3" key="1">
    <citation type="journal article" date="2017" name="ISME J.">
        <title>Energy and carbon metabolisms in a deep terrestrial subsurface fluid microbial community.</title>
        <authorList>
            <person name="Momper L."/>
            <person name="Jungbluth S.P."/>
            <person name="Lee M.D."/>
            <person name="Amend J.P."/>
        </authorList>
    </citation>
    <scope>NUCLEOTIDE SEQUENCE [LARGE SCALE GENOMIC DNA]</scope>
    <source>
        <strain evidence="2">SURF_17</strain>
    </source>
</reference>
<dbReference type="PANTHER" id="PTHR33303:SF2">
    <property type="entry name" value="COA-BINDING DOMAIN-CONTAINING PROTEIN"/>
    <property type="match status" value="1"/>
</dbReference>
<dbReference type="AlphaFoldDB" id="A0A419EWX9"/>
<accession>A0A419EWX9</accession>
<protein>
    <submittedName>
        <fullName evidence="2">CoA-binding protein</fullName>
    </submittedName>
</protein>
<dbReference type="Gene3D" id="3.40.50.720">
    <property type="entry name" value="NAD(P)-binding Rossmann-like Domain"/>
    <property type="match status" value="1"/>
</dbReference>
<dbReference type="SMART" id="SM00881">
    <property type="entry name" value="CoA_binding"/>
    <property type="match status" value="1"/>
</dbReference>
<gene>
    <name evidence="2" type="ORF">C4532_11545</name>
</gene>
<feature type="domain" description="CoA-binding" evidence="1">
    <location>
        <begin position="8"/>
        <end position="96"/>
    </location>
</feature>
<dbReference type="InterPro" id="IPR036291">
    <property type="entry name" value="NAD(P)-bd_dom_sf"/>
</dbReference>